<dbReference type="InterPro" id="IPR036397">
    <property type="entry name" value="RNaseH_sf"/>
</dbReference>
<dbReference type="SUPFAM" id="SSF53098">
    <property type="entry name" value="Ribonuclease H-like"/>
    <property type="match status" value="1"/>
</dbReference>
<comment type="caution">
    <text evidence="2">The sequence shown here is derived from an EMBL/GenBank/DDBJ whole genome shotgun (WGS) entry which is preliminary data.</text>
</comment>
<evidence type="ECO:0000259" key="1">
    <source>
        <dbReference type="Pfam" id="PF13456"/>
    </source>
</evidence>
<dbReference type="PANTHER" id="PTHR33116">
    <property type="entry name" value="REVERSE TRANSCRIPTASE ZINC-BINDING DOMAIN-CONTAINING PROTEIN-RELATED-RELATED"/>
    <property type="match status" value="1"/>
</dbReference>
<dbReference type="Gene3D" id="3.30.420.10">
    <property type="entry name" value="Ribonuclease H-like superfamily/Ribonuclease H"/>
    <property type="match status" value="1"/>
</dbReference>
<dbReference type="InterPro" id="IPR012337">
    <property type="entry name" value="RNaseH-like_sf"/>
</dbReference>
<evidence type="ECO:0000313" key="2">
    <source>
        <dbReference type="EMBL" id="KAK3217731.1"/>
    </source>
</evidence>
<keyword evidence="3" id="KW-1185">Reference proteome</keyword>
<sequence>MCISYAKFTSDEIKRAVFDMSPSKAPSLDGFLTLFYQKYWSTVGDKVTSACLGVLNNGVGLDEVNETLIILIPKVKRAKRLSEFSPISLCNVIYNVVLKSLATRLRAMLNDVISETQNAFIPGRLISVNAIVCFECMQSLKRRKKKEENVHWLSNWTCQRPLIGWSGILSQKSALCVSKRVTRLRAENLAGILGVRLVACHECYLGLPSFVGKNKNELFASICNRVWNRVKRWQNKFFSSGGKKVLLKVVVQSIPTYSMSLFKLRKTLISDLHRLSARFWWGSKDERRKIHWVCWRQRCRSKDDGELGFHDLSNFNQAFMVKQVWRIHYNPYTLAAKVLSHCYFADSSVLMAGYGSSSSYMWRSFVWGRELLEKGSRYLQKLASSDVQLGEAWLAGGPLVPILFNRLESTMHALWSYPALKVVRNGFVKIKGLTILDNMNFLDFMLSCINQVLATDIKGNAFVHNLTDVNIMDIIPWAEDFLNDLMRVDNMAKNEHGGYELITPSWRPPDAGIYKVNTNVAIDDKGNRTRTGVIIRDYRGLVMASCAHTLTMTYSPLMSEVLAILQGLHFAFESGLWPCILESDSQVAISLINSNIAHMADIGLIVGDIQNIVIGSPSCKVCFISRKANKVACGLAKLGLSIESMEEVPPSVAPIM</sequence>
<dbReference type="EMBL" id="JANJYJ010000004">
    <property type="protein sequence ID" value="KAK3217731.1"/>
    <property type="molecule type" value="Genomic_DNA"/>
</dbReference>
<dbReference type="CDD" id="cd06222">
    <property type="entry name" value="RNase_H_like"/>
    <property type="match status" value="1"/>
</dbReference>
<dbReference type="Proteomes" id="UP001281410">
    <property type="component" value="Unassembled WGS sequence"/>
</dbReference>
<dbReference type="AlphaFoldDB" id="A0AAE0E7C6"/>
<proteinExistence type="predicted"/>
<dbReference type="Pfam" id="PF13456">
    <property type="entry name" value="RVT_3"/>
    <property type="match status" value="1"/>
</dbReference>
<dbReference type="PANTHER" id="PTHR33116:SF86">
    <property type="entry name" value="REVERSE TRANSCRIPTASE DOMAIN-CONTAINING PROTEIN"/>
    <property type="match status" value="1"/>
</dbReference>
<protein>
    <recommendedName>
        <fullName evidence="1">RNase H type-1 domain-containing protein</fullName>
    </recommendedName>
</protein>
<feature type="domain" description="RNase H type-1" evidence="1">
    <location>
        <begin position="517"/>
        <end position="637"/>
    </location>
</feature>
<organism evidence="2 3">
    <name type="scientific">Dipteronia sinensis</name>
    <dbReference type="NCBI Taxonomy" id="43782"/>
    <lineage>
        <taxon>Eukaryota</taxon>
        <taxon>Viridiplantae</taxon>
        <taxon>Streptophyta</taxon>
        <taxon>Embryophyta</taxon>
        <taxon>Tracheophyta</taxon>
        <taxon>Spermatophyta</taxon>
        <taxon>Magnoliopsida</taxon>
        <taxon>eudicotyledons</taxon>
        <taxon>Gunneridae</taxon>
        <taxon>Pentapetalae</taxon>
        <taxon>rosids</taxon>
        <taxon>malvids</taxon>
        <taxon>Sapindales</taxon>
        <taxon>Sapindaceae</taxon>
        <taxon>Hippocastanoideae</taxon>
        <taxon>Acereae</taxon>
        <taxon>Dipteronia</taxon>
    </lineage>
</organism>
<gene>
    <name evidence="2" type="ORF">Dsin_011701</name>
</gene>
<name>A0AAE0E7C6_9ROSI</name>
<dbReference type="InterPro" id="IPR044730">
    <property type="entry name" value="RNase_H-like_dom_plant"/>
</dbReference>
<accession>A0AAE0E7C6</accession>
<reference evidence="2" key="1">
    <citation type="journal article" date="2023" name="Plant J.">
        <title>Genome sequences and population genomics provide insights into the demographic history, inbreeding, and mutation load of two 'living fossil' tree species of Dipteronia.</title>
        <authorList>
            <person name="Feng Y."/>
            <person name="Comes H.P."/>
            <person name="Chen J."/>
            <person name="Zhu S."/>
            <person name="Lu R."/>
            <person name="Zhang X."/>
            <person name="Li P."/>
            <person name="Qiu J."/>
            <person name="Olsen K.M."/>
            <person name="Qiu Y."/>
        </authorList>
    </citation>
    <scope>NUCLEOTIDE SEQUENCE</scope>
    <source>
        <strain evidence="2">NBL</strain>
    </source>
</reference>
<dbReference type="GO" id="GO:0003676">
    <property type="term" value="F:nucleic acid binding"/>
    <property type="evidence" value="ECO:0007669"/>
    <property type="project" value="InterPro"/>
</dbReference>
<dbReference type="InterPro" id="IPR002156">
    <property type="entry name" value="RNaseH_domain"/>
</dbReference>
<evidence type="ECO:0000313" key="3">
    <source>
        <dbReference type="Proteomes" id="UP001281410"/>
    </source>
</evidence>
<dbReference type="GO" id="GO:0004523">
    <property type="term" value="F:RNA-DNA hybrid ribonuclease activity"/>
    <property type="evidence" value="ECO:0007669"/>
    <property type="project" value="InterPro"/>
</dbReference>